<evidence type="ECO:0000313" key="3">
    <source>
        <dbReference type="WBParaSite" id="TCNE_0000330401-mRNA-1"/>
    </source>
</evidence>
<evidence type="ECO:0000313" key="1">
    <source>
        <dbReference type="EMBL" id="VDM29021.1"/>
    </source>
</evidence>
<accession>A0A183U484</accession>
<name>A0A183U484_TOXCA</name>
<dbReference type="AlphaFoldDB" id="A0A183U484"/>
<organism evidence="2 3">
    <name type="scientific">Toxocara canis</name>
    <name type="common">Canine roundworm</name>
    <dbReference type="NCBI Taxonomy" id="6265"/>
    <lineage>
        <taxon>Eukaryota</taxon>
        <taxon>Metazoa</taxon>
        <taxon>Ecdysozoa</taxon>
        <taxon>Nematoda</taxon>
        <taxon>Chromadorea</taxon>
        <taxon>Rhabditida</taxon>
        <taxon>Spirurina</taxon>
        <taxon>Ascaridomorpha</taxon>
        <taxon>Ascaridoidea</taxon>
        <taxon>Toxocaridae</taxon>
        <taxon>Toxocara</taxon>
    </lineage>
</organism>
<reference evidence="1 2" key="2">
    <citation type="submission" date="2018-11" db="EMBL/GenBank/DDBJ databases">
        <authorList>
            <consortium name="Pathogen Informatics"/>
        </authorList>
    </citation>
    <scope>NUCLEOTIDE SEQUENCE [LARGE SCALE GENOMIC DNA]</scope>
</reference>
<reference evidence="3" key="1">
    <citation type="submission" date="2016-06" db="UniProtKB">
        <authorList>
            <consortium name="WormBaseParasite"/>
        </authorList>
    </citation>
    <scope>IDENTIFICATION</scope>
</reference>
<gene>
    <name evidence="1" type="ORF">TCNE_LOCUS3304</name>
</gene>
<proteinExistence type="predicted"/>
<dbReference type="WBParaSite" id="TCNE_0000330401-mRNA-1">
    <property type="protein sequence ID" value="TCNE_0000330401-mRNA-1"/>
    <property type="gene ID" value="TCNE_0000330401"/>
</dbReference>
<evidence type="ECO:0000313" key="2">
    <source>
        <dbReference type="Proteomes" id="UP000050794"/>
    </source>
</evidence>
<dbReference type="Proteomes" id="UP000050794">
    <property type="component" value="Unassembled WGS sequence"/>
</dbReference>
<protein>
    <submittedName>
        <fullName evidence="3">LSDAT_euk domain-containing protein</fullName>
    </submittedName>
</protein>
<dbReference type="EMBL" id="UYWY01004093">
    <property type="protein sequence ID" value="VDM29021.1"/>
    <property type="molecule type" value="Genomic_DNA"/>
</dbReference>
<sequence length="120" mass="13160">MMIVARVLGGRAQAVMIGSVMWGGDDSGGGKMERMMEEVAVRRRGQGTASDADTDDLLLSGVEFVADNEPYDLGQRRNNNSQGNPAMRNSLCHLMLNACTKEIKLQITTYWSHSAKHCDL</sequence>
<keyword evidence="2" id="KW-1185">Reference proteome</keyword>